<evidence type="ECO:0000313" key="2">
    <source>
        <dbReference type="EnsemblPlants" id="Pp3c18_2260V3.1"/>
    </source>
</evidence>
<reference evidence="1 3" key="1">
    <citation type="journal article" date="2008" name="Science">
        <title>The Physcomitrella genome reveals evolutionary insights into the conquest of land by plants.</title>
        <authorList>
            <person name="Rensing S."/>
            <person name="Lang D."/>
            <person name="Zimmer A."/>
            <person name="Terry A."/>
            <person name="Salamov A."/>
            <person name="Shapiro H."/>
            <person name="Nishiyama T."/>
            <person name="Perroud P.-F."/>
            <person name="Lindquist E."/>
            <person name="Kamisugi Y."/>
            <person name="Tanahashi T."/>
            <person name="Sakakibara K."/>
            <person name="Fujita T."/>
            <person name="Oishi K."/>
            <person name="Shin-I T."/>
            <person name="Kuroki Y."/>
            <person name="Toyoda A."/>
            <person name="Suzuki Y."/>
            <person name="Hashimoto A."/>
            <person name="Yamaguchi K."/>
            <person name="Sugano A."/>
            <person name="Kohara Y."/>
            <person name="Fujiyama A."/>
            <person name="Anterola A."/>
            <person name="Aoki S."/>
            <person name="Ashton N."/>
            <person name="Barbazuk W.B."/>
            <person name="Barker E."/>
            <person name="Bennetzen J."/>
            <person name="Bezanilla M."/>
            <person name="Blankenship R."/>
            <person name="Cho S.H."/>
            <person name="Dutcher S."/>
            <person name="Estelle M."/>
            <person name="Fawcett J.A."/>
            <person name="Gundlach H."/>
            <person name="Hanada K."/>
            <person name="Heyl A."/>
            <person name="Hicks K.A."/>
            <person name="Hugh J."/>
            <person name="Lohr M."/>
            <person name="Mayer K."/>
            <person name="Melkozernov A."/>
            <person name="Murata T."/>
            <person name="Nelson D."/>
            <person name="Pils B."/>
            <person name="Prigge M."/>
            <person name="Reiss B."/>
            <person name="Renner T."/>
            <person name="Rombauts S."/>
            <person name="Rushton P."/>
            <person name="Sanderfoot A."/>
            <person name="Schween G."/>
            <person name="Shiu S.-H."/>
            <person name="Stueber K."/>
            <person name="Theodoulou F.L."/>
            <person name="Tu H."/>
            <person name="Van de Peer Y."/>
            <person name="Verrier P.J."/>
            <person name="Waters E."/>
            <person name="Wood A."/>
            <person name="Yang L."/>
            <person name="Cove D."/>
            <person name="Cuming A."/>
            <person name="Hasebe M."/>
            <person name="Lucas S."/>
            <person name="Mishler D.B."/>
            <person name="Reski R."/>
            <person name="Grigoriev I."/>
            <person name="Quatrano R.S."/>
            <person name="Boore J.L."/>
        </authorList>
    </citation>
    <scope>NUCLEOTIDE SEQUENCE [LARGE SCALE GENOMIC DNA]</scope>
    <source>
        <strain evidence="2 3">cv. Gransden 2004</strain>
    </source>
</reference>
<sequence length="20" mass="2475">MKKRKKVSRLKIVIPMEDQF</sequence>
<dbReference type="AlphaFoldDB" id="A0A2K1IZR2"/>
<name>A0A2K1IZR2_PHYPA</name>
<reference evidence="2" key="3">
    <citation type="submission" date="2020-12" db="UniProtKB">
        <authorList>
            <consortium name="EnsemblPlants"/>
        </authorList>
    </citation>
    <scope>IDENTIFICATION</scope>
</reference>
<reference evidence="1 3" key="2">
    <citation type="journal article" date="2018" name="Plant J.">
        <title>The Physcomitrella patens chromosome-scale assembly reveals moss genome structure and evolution.</title>
        <authorList>
            <person name="Lang D."/>
            <person name="Ullrich K.K."/>
            <person name="Murat F."/>
            <person name="Fuchs J."/>
            <person name="Jenkins J."/>
            <person name="Haas F.B."/>
            <person name="Piednoel M."/>
            <person name="Gundlach H."/>
            <person name="Van Bel M."/>
            <person name="Meyberg R."/>
            <person name="Vives C."/>
            <person name="Morata J."/>
            <person name="Symeonidi A."/>
            <person name="Hiss M."/>
            <person name="Muchero W."/>
            <person name="Kamisugi Y."/>
            <person name="Saleh O."/>
            <person name="Blanc G."/>
            <person name="Decker E.L."/>
            <person name="van Gessel N."/>
            <person name="Grimwood J."/>
            <person name="Hayes R.D."/>
            <person name="Graham S.W."/>
            <person name="Gunter L.E."/>
            <person name="McDaniel S.F."/>
            <person name="Hoernstein S.N.W."/>
            <person name="Larsson A."/>
            <person name="Li F.W."/>
            <person name="Perroud P.F."/>
            <person name="Phillips J."/>
            <person name="Ranjan P."/>
            <person name="Rokshar D.S."/>
            <person name="Rothfels C.J."/>
            <person name="Schneider L."/>
            <person name="Shu S."/>
            <person name="Stevenson D.W."/>
            <person name="Thummler F."/>
            <person name="Tillich M."/>
            <person name="Villarreal Aguilar J.C."/>
            <person name="Widiez T."/>
            <person name="Wong G.K."/>
            <person name="Wymore A."/>
            <person name="Zhang Y."/>
            <person name="Zimmer A.D."/>
            <person name="Quatrano R.S."/>
            <person name="Mayer K.F.X."/>
            <person name="Goodstein D."/>
            <person name="Casacuberta J.M."/>
            <person name="Vandepoele K."/>
            <person name="Reski R."/>
            <person name="Cuming A.C."/>
            <person name="Tuskan G.A."/>
            <person name="Maumus F."/>
            <person name="Salse J."/>
            <person name="Schmutz J."/>
            <person name="Rensing S.A."/>
        </authorList>
    </citation>
    <scope>NUCLEOTIDE SEQUENCE [LARGE SCALE GENOMIC DNA]</scope>
    <source>
        <strain evidence="2 3">cv. Gransden 2004</strain>
    </source>
</reference>
<proteinExistence type="predicted"/>
<dbReference type="Gramene" id="Pp3c18_2260V3.1">
    <property type="protein sequence ID" value="Pp3c18_2260V3.1"/>
    <property type="gene ID" value="Pp3c18_2260"/>
</dbReference>
<evidence type="ECO:0000313" key="3">
    <source>
        <dbReference type="Proteomes" id="UP000006727"/>
    </source>
</evidence>
<gene>
    <name evidence="1" type="ORF">PHYPA_022647</name>
</gene>
<dbReference type="EMBL" id="ABEU02000018">
    <property type="protein sequence ID" value="PNR34749.1"/>
    <property type="molecule type" value="Genomic_DNA"/>
</dbReference>
<keyword evidence="3" id="KW-1185">Reference proteome</keyword>
<protein>
    <submittedName>
        <fullName evidence="1 2">Uncharacterized protein</fullName>
    </submittedName>
</protein>
<accession>A0A2K1IZR2</accession>
<dbReference type="InParanoid" id="A0A2K1IZR2"/>
<evidence type="ECO:0000313" key="1">
    <source>
        <dbReference type="EMBL" id="PNR34749.1"/>
    </source>
</evidence>
<dbReference type="Proteomes" id="UP000006727">
    <property type="component" value="Chromosome 18"/>
</dbReference>
<dbReference type="EnsemblPlants" id="Pp3c18_2260V3.1">
    <property type="protein sequence ID" value="Pp3c18_2260V3.1"/>
    <property type="gene ID" value="Pp3c18_2260"/>
</dbReference>
<organism evidence="1">
    <name type="scientific">Physcomitrium patens</name>
    <name type="common">Spreading-leaved earth moss</name>
    <name type="synonym">Physcomitrella patens</name>
    <dbReference type="NCBI Taxonomy" id="3218"/>
    <lineage>
        <taxon>Eukaryota</taxon>
        <taxon>Viridiplantae</taxon>
        <taxon>Streptophyta</taxon>
        <taxon>Embryophyta</taxon>
        <taxon>Bryophyta</taxon>
        <taxon>Bryophytina</taxon>
        <taxon>Bryopsida</taxon>
        <taxon>Funariidae</taxon>
        <taxon>Funariales</taxon>
        <taxon>Funariaceae</taxon>
        <taxon>Physcomitrium</taxon>
    </lineage>
</organism>